<gene>
    <name evidence="2" type="ORF">ACFPIH_14975</name>
</gene>
<keyword evidence="1" id="KW-1133">Transmembrane helix</keyword>
<dbReference type="Proteomes" id="UP001595839">
    <property type="component" value="Unassembled WGS sequence"/>
</dbReference>
<name>A0ABV9ALT7_9ACTN</name>
<dbReference type="RefSeq" id="WP_381171928.1">
    <property type="nucleotide sequence ID" value="NZ_JBHSFK010000008.1"/>
</dbReference>
<feature type="transmembrane region" description="Helical" evidence="1">
    <location>
        <begin position="152"/>
        <end position="176"/>
    </location>
</feature>
<protein>
    <submittedName>
        <fullName evidence="2">Transporter</fullName>
    </submittedName>
</protein>
<dbReference type="Pfam" id="PF12679">
    <property type="entry name" value="ABC2_membrane_2"/>
    <property type="match status" value="1"/>
</dbReference>
<accession>A0ABV9ALT7</accession>
<organism evidence="2 3">
    <name type="scientific">Streptomyces vulcanius</name>
    <dbReference type="NCBI Taxonomy" id="1441876"/>
    <lineage>
        <taxon>Bacteria</taxon>
        <taxon>Bacillati</taxon>
        <taxon>Actinomycetota</taxon>
        <taxon>Actinomycetes</taxon>
        <taxon>Kitasatosporales</taxon>
        <taxon>Streptomycetaceae</taxon>
        <taxon>Streptomyces</taxon>
    </lineage>
</organism>
<keyword evidence="1" id="KW-0812">Transmembrane</keyword>
<keyword evidence="1" id="KW-0472">Membrane</keyword>
<feature type="transmembrane region" description="Helical" evidence="1">
    <location>
        <begin position="52"/>
        <end position="77"/>
    </location>
</feature>
<feature type="transmembrane region" description="Helical" evidence="1">
    <location>
        <begin position="301"/>
        <end position="319"/>
    </location>
</feature>
<comment type="caution">
    <text evidence="2">The sequence shown here is derived from an EMBL/GenBank/DDBJ whole genome shotgun (WGS) entry which is preliminary data.</text>
</comment>
<feature type="transmembrane region" description="Helical" evidence="1">
    <location>
        <begin position="183"/>
        <end position="202"/>
    </location>
</feature>
<evidence type="ECO:0000313" key="2">
    <source>
        <dbReference type="EMBL" id="MFC4500812.1"/>
    </source>
</evidence>
<proteinExistence type="predicted"/>
<feature type="transmembrane region" description="Helical" evidence="1">
    <location>
        <begin position="98"/>
        <end position="124"/>
    </location>
</feature>
<evidence type="ECO:0000256" key="1">
    <source>
        <dbReference type="SAM" id="Phobius"/>
    </source>
</evidence>
<dbReference type="EMBL" id="JBHSFK010000008">
    <property type="protein sequence ID" value="MFC4500812.1"/>
    <property type="molecule type" value="Genomic_DNA"/>
</dbReference>
<evidence type="ECO:0000313" key="3">
    <source>
        <dbReference type="Proteomes" id="UP001595839"/>
    </source>
</evidence>
<reference evidence="3" key="1">
    <citation type="journal article" date="2019" name="Int. J. Syst. Evol. Microbiol.">
        <title>The Global Catalogue of Microorganisms (GCM) 10K type strain sequencing project: providing services to taxonomists for standard genome sequencing and annotation.</title>
        <authorList>
            <consortium name="The Broad Institute Genomics Platform"/>
            <consortium name="The Broad Institute Genome Sequencing Center for Infectious Disease"/>
            <person name="Wu L."/>
            <person name="Ma J."/>
        </authorList>
    </citation>
    <scope>NUCLEOTIDE SEQUENCE [LARGE SCALE GENOMIC DNA]</scope>
    <source>
        <strain evidence="3">CGMCC 4.7177</strain>
    </source>
</reference>
<sequence length="324" mass="34839">MIWLTWRQLRAQAALAGAALAFLGVLLAVTGPHLADGGDALLGRLTETDQTVYYVVLAAMFVLPAVIGMFWGAPLIARELESGTHRLAWNQSVTRTRWLLTRLSLTGLAAATAAGLASLAVTWWSGPIDRAAAAGGSEGVDPFFPRLHPLVFAARGVVPVGVAVFAFVLGVTLGLLIRRTVPAMATALAVYVGVQFAVPVWIRPQLVPTERTTVPVDGKGPIGVGEDSLRMALDQPGSWITSQETLDASGHVLGSLPSSVTECTPPTPVETCLATLTRQHYRQRITYHPADHFWPLQWAETALYLTLSLALAALCVWWLRRRPA</sequence>
<keyword evidence="3" id="KW-1185">Reference proteome</keyword>